<keyword evidence="2" id="KW-1185">Reference proteome</keyword>
<reference evidence="1 2" key="1">
    <citation type="journal article" date="2024" name="Int. J. Syst. Evol. Microbiol.">
        <title>Virgibacillus tibetensis sp. nov., isolated from salt lake on the Tibetan Plateau of China.</title>
        <authorList>
            <person name="Phurbu D."/>
            <person name="Liu Z.-X."/>
            <person name="Wang R."/>
            <person name="Zheng Y.-Y."/>
            <person name="Liu H.-C."/>
            <person name="Zhou Y.-G."/>
            <person name="Yu Y.-J."/>
            <person name="Li A.-H."/>
        </authorList>
    </citation>
    <scope>NUCLEOTIDE SEQUENCE [LARGE SCALE GENOMIC DNA]</scope>
    <source>
        <strain evidence="1 2">C22-A2</strain>
    </source>
</reference>
<dbReference type="PANTHER" id="PTHR15394">
    <property type="entry name" value="SERINE HYDROLASE RBBP9"/>
    <property type="match status" value="1"/>
</dbReference>
<evidence type="ECO:0000313" key="1">
    <source>
        <dbReference type="EMBL" id="MEC5425097.1"/>
    </source>
</evidence>
<dbReference type="Pfam" id="PF06821">
    <property type="entry name" value="Ser_hydrolase"/>
    <property type="match status" value="1"/>
</dbReference>
<sequence>MKKQILFIHSAGPQGNDQGSNDLVAFLQEACGADYNIIHPKMPDSENPIYELWREQLKNEIELLDGHVILIGHSLGGSVLLKYLSEEGCRLHISGLITIAAPYWGKDDNWQREDFTLSEDFASNLARIAQLVMYHSRNDEIVPFAHVEHYAKNLPQAIIRALEGGAHLFHEGIHELIKDIRSL</sequence>
<dbReference type="RefSeq" id="WP_327608655.1">
    <property type="nucleotide sequence ID" value="NZ_JARZFX010000010.1"/>
</dbReference>
<dbReference type="EMBL" id="JARZFX010000010">
    <property type="protein sequence ID" value="MEC5425097.1"/>
    <property type="molecule type" value="Genomic_DNA"/>
</dbReference>
<dbReference type="Proteomes" id="UP001335737">
    <property type="component" value="Unassembled WGS sequence"/>
</dbReference>
<name>A0ABU6KIF2_9BACI</name>
<protein>
    <submittedName>
        <fullName evidence="1">Alpha/beta hydrolase</fullName>
    </submittedName>
</protein>
<dbReference type="InterPro" id="IPR029058">
    <property type="entry name" value="AB_hydrolase_fold"/>
</dbReference>
<dbReference type="PANTHER" id="PTHR15394:SF3">
    <property type="entry name" value="SERINE HYDROLASE RBBP9"/>
    <property type="match status" value="1"/>
</dbReference>
<dbReference type="InterPro" id="IPR010662">
    <property type="entry name" value="RBBP9/YdeN"/>
</dbReference>
<dbReference type="SUPFAM" id="SSF53474">
    <property type="entry name" value="alpha/beta-Hydrolases"/>
    <property type="match status" value="1"/>
</dbReference>
<gene>
    <name evidence="1" type="ORF">QGM71_16550</name>
</gene>
<proteinExistence type="predicted"/>
<organism evidence="1 2">
    <name type="scientific">Virgibacillus tibetensis</name>
    <dbReference type="NCBI Taxonomy" id="3042313"/>
    <lineage>
        <taxon>Bacteria</taxon>
        <taxon>Bacillati</taxon>
        <taxon>Bacillota</taxon>
        <taxon>Bacilli</taxon>
        <taxon>Bacillales</taxon>
        <taxon>Bacillaceae</taxon>
        <taxon>Virgibacillus</taxon>
    </lineage>
</organism>
<comment type="caution">
    <text evidence="1">The sequence shown here is derived from an EMBL/GenBank/DDBJ whole genome shotgun (WGS) entry which is preliminary data.</text>
</comment>
<evidence type="ECO:0000313" key="2">
    <source>
        <dbReference type="Proteomes" id="UP001335737"/>
    </source>
</evidence>
<keyword evidence="1" id="KW-0378">Hydrolase</keyword>
<dbReference type="Gene3D" id="3.40.50.1820">
    <property type="entry name" value="alpha/beta hydrolase"/>
    <property type="match status" value="1"/>
</dbReference>
<dbReference type="GO" id="GO:0016787">
    <property type="term" value="F:hydrolase activity"/>
    <property type="evidence" value="ECO:0007669"/>
    <property type="project" value="UniProtKB-KW"/>
</dbReference>
<accession>A0ABU6KIF2</accession>